<reference evidence="2 3" key="1">
    <citation type="submission" date="2018-07" db="EMBL/GenBank/DDBJ databases">
        <title>Halioglobus sp. genome submission.</title>
        <authorList>
            <person name="Ye M.-Q."/>
            <person name="Du Z.-J."/>
        </authorList>
    </citation>
    <scope>NUCLEOTIDE SEQUENCE [LARGE SCALE GENOMIC DNA]</scope>
    <source>
        <strain evidence="2 3">U0301</strain>
    </source>
</reference>
<evidence type="ECO:0000313" key="2">
    <source>
        <dbReference type="EMBL" id="RLQ21643.1"/>
    </source>
</evidence>
<proteinExistence type="predicted"/>
<feature type="transmembrane region" description="Helical" evidence="1">
    <location>
        <begin position="178"/>
        <end position="197"/>
    </location>
</feature>
<dbReference type="Proteomes" id="UP000265509">
    <property type="component" value="Unassembled WGS sequence"/>
</dbReference>
<comment type="caution">
    <text evidence="2">The sequence shown here is derived from an EMBL/GenBank/DDBJ whole genome shotgun (WGS) entry which is preliminary data.</text>
</comment>
<keyword evidence="1" id="KW-0812">Transmembrane</keyword>
<keyword evidence="1" id="KW-1133">Transmembrane helix</keyword>
<dbReference type="AlphaFoldDB" id="A0A3L7DZT2"/>
<gene>
    <name evidence="2" type="ORF">DWB85_11555</name>
</gene>
<keyword evidence="3" id="KW-1185">Reference proteome</keyword>
<dbReference type="EMBL" id="QRAN01000011">
    <property type="protein sequence ID" value="RLQ21643.1"/>
    <property type="molecule type" value="Genomic_DNA"/>
</dbReference>
<keyword evidence="1" id="KW-0472">Membrane</keyword>
<accession>A0A3L7DZT2</accession>
<organism evidence="2 3">
    <name type="scientific">Seongchinamella sediminis</name>
    <dbReference type="NCBI Taxonomy" id="2283635"/>
    <lineage>
        <taxon>Bacteria</taxon>
        <taxon>Pseudomonadati</taxon>
        <taxon>Pseudomonadota</taxon>
        <taxon>Gammaproteobacteria</taxon>
        <taxon>Cellvibrionales</taxon>
        <taxon>Halieaceae</taxon>
        <taxon>Seongchinamella</taxon>
    </lineage>
</organism>
<feature type="transmembrane region" description="Helical" evidence="1">
    <location>
        <begin position="153"/>
        <end position="172"/>
    </location>
</feature>
<evidence type="ECO:0000256" key="1">
    <source>
        <dbReference type="SAM" id="Phobius"/>
    </source>
</evidence>
<name>A0A3L7DZT2_9GAMM</name>
<protein>
    <submittedName>
        <fullName evidence="2">Uncharacterized protein</fullName>
    </submittedName>
</protein>
<evidence type="ECO:0000313" key="3">
    <source>
        <dbReference type="Proteomes" id="UP000265509"/>
    </source>
</evidence>
<sequence>MGTATQQDGSMLLQPNAAGQILLEFPHRELPLAENPRVVIDFDGAPPLQVFLIWRNSIDTTRLRQFKYVPGANARAVIDMSGHRHWQGEARLLQLGFRGPPGQAINFRGMTIQQPGIADYLRDLWQNWAAFRGWKPADINVYTGTREFSTGPYPAPVFATLVLVAMLAYLLLARRNASWTGAGLLVFCGWLALDSLWQLRLWRQVELTTTTFAGAGNEEKLARSGDAAISSLAREAQQRIADPRAVVFVATRSDTAGMLAAYYLAPLNVYWHRHGPELPDLDRLAPGHFILLLPPSALRLDAGETLLLNRQGEQLPVAIRYQDNSGLLLEVMP</sequence>